<dbReference type="Pfam" id="PF13356">
    <property type="entry name" value="Arm-DNA-bind_3"/>
    <property type="match status" value="1"/>
</dbReference>
<dbReference type="InterPro" id="IPR053876">
    <property type="entry name" value="Phage_int_M"/>
</dbReference>
<dbReference type="SUPFAM" id="SSF56349">
    <property type="entry name" value="DNA breaking-rejoining enzymes"/>
    <property type="match status" value="1"/>
</dbReference>
<dbReference type="InterPro" id="IPR038488">
    <property type="entry name" value="Integrase_DNA-bd_sf"/>
</dbReference>
<dbReference type="Proteomes" id="UP000265745">
    <property type="component" value="Unassembled WGS sequence"/>
</dbReference>
<evidence type="ECO:0000256" key="3">
    <source>
        <dbReference type="ARBA" id="ARBA00023125"/>
    </source>
</evidence>
<keyword evidence="8" id="KW-1185">Reference proteome</keyword>
<comment type="caution">
    <text evidence="7">The sequence shown here is derived from an EMBL/GenBank/DDBJ whole genome shotgun (WGS) entry which is preliminary data.</text>
</comment>
<dbReference type="InterPro" id="IPR010998">
    <property type="entry name" value="Integrase_recombinase_N"/>
</dbReference>
<proteinExistence type="inferred from homology"/>
<gene>
    <name evidence="7" type="ORF">C2846_03400</name>
</gene>
<dbReference type="PANTHER" id="PTHR30629">
    <property type="entry name" value="PROPHAGE INTEGRASE"/>
    <property type="match status" value="1"/>
</dbReference>
<dbReference type="EMBL" id="QJSA01000002">
    <property type="protein sequence ID" value="RHW22684.1"/>
    <property type="molecule type" value="Genomic_DNA"/>
</dbReference>
<accession>A0A396S7N8</accession>
<name>A0A396S7N8_9PSED</name>
<dbReference type="InterPro" id="IPR050808">
    <property type="entry name" value="Phage_Integrase"/>
</dbReference>
<dbReference type="PROSITE" id="PS51898">
    <property type="entry name" value="TYR_RECOMBINASE"/>
    <property type="match status" value="1"/>
</dbReference>
<feature type="region of interest" description="Disordered" evidence="5">
    <location>
        <begin position="360"/>
        <end position="385"/>
    </location>
</feature>
<evidence type="ECO:0000313" key="8">
    <source>
        <dbReference type="Proteomes" id="UP000265745"/>
    </source>
</evidence>
<comment type="similarity">
    <text evidence="1">Belongs to the 'phage' integrase family.</text>
</comment>
<dbReference type="PANTHER" id="PTHR30629:SF2">
    <property type="entry name" value="PROPHAGE INTEGRASE INTS-RELATED"/>
    <property type="match status" value="1"/>
</dbReference>
<dbReference type="InterPro" id="IPR013762">
    <property type="entry name" value="Integrase-like_cat_sf"/>
</dbReference>
<dbReference type="GO" id="GO:0003677">
    <property type="term" value="F:DNA binding"/>
    <property type="evidence" value="ECO:0007669"/>
    <property type="project" value="UniProtKB-KW"/>
</dbReference>
<dbReference type="InterPro" id="IPR002104">
    <property type="entry name" value="Integrase_catalytic"/>
</dbReference>
<keyword evidence="3" id="KW-0238">DNA-binding</keyword>
<reference evidence="7 8" key="1">
    <citation type="submission" date="2018-06" db="EMBL/GenBank/DDBJ databases">
        <title>Pseudomonas jilinensis sp. nov., isolated from the production water of Jilin Oilfield in China.</title>
        <authorList>
            <person name="Wang J."/>
        </authorList>
    </citation>
    <scope>NUCLEOTIDE SEQUENCE [LARGE SCALE GENOMIC DNA]</scope>
    <source>
        <strain evidence="7 8">JS15-10A1</strain>
    </source>
</reference>
<feature type="domain" description="Tyr recombinase" evidence="6">
    <location>
        <begin position="238"/>
        <end position="438"/>
    </location>
</feature>
<organism evidence="7 8">
    <name type="scientific">Pseudomonas jilinensis</name>
    <dbReference type="NCBI Taxonomy" id="2078689"/>
    <lineage>
        <taxon>Bacteria</taxon>
        <taxon>Pseudomonadati</taxon>
        <taxon>Pseudomonadota</taxon>
        <taxon>Gammaproteobacteria</taxon>
        <taxon>Pseudomonadales</taxon>
        <taxon>Pseudomonadaceae</taxon>
        <taxon>Pseudomonas</taxon>
    </lineage>
</organism>
<dbReference type="Gene3D" id="1.10.150.130">
    <property type="match status" value="1"/>
</dbReference>
<dbReference type="CDD" id="cd00801">
    <property type="entry name" value="INT_P4_C"/>
    <property type="match status" value="1"/>
</dbReference>
<dbReference type="AlphaFoldDB" id="A0A396S7N8"/>
<dbReference type="Gene3D" id="1.10.443.10">
    <property type="entry name" value="Intergrase catalytic core"/>
    <property type="match status" value="1"/>
</dbReference>
<dbReference type="OrthoDB" id="9795573at2"/>
<evidence type="ECO:0000256" key="2">
    <source>
        <dbReference type="ARBA" id="ARBA00022908"/>
    </source>
</evidence>
<keyword evidence="2" id="KW-0229">DNA integration</keyword>
<dbReference type="RefSeq" id="WP_119700665.1">
    <property type="nucleotide sequence ID" value="NZ_QJSA01000002.1"/>
</dbReference>
<dbReference type="InterPro" id="IPR025166">
    <property type="entry name" value="Integrase_DNA_bind_dom"/>
</dbReference>
<dbReference type="GO" id="GO:0015074">
    <property type="term" value="P:DNA integration"/>
    <property type="evidence" value="ECO:0007669"/>
    <property type="project" value="UniProtKB-KW"/>
</dbReference>
<dbReference type="Gene3D" id="3.30.160.390">
    <property type="entry name" value="Integrase, DNA-binding domain"/>
    <property type="match status" value="1"/>
</dbReference>
<evidence type="ECO:0000259" key="6">
    <source>
        <dbReference type="PROSITE" id="PS51898"/>
    </source>
</evidence>
<sequence length="460" mass="50631">MPREAKKLGDKQIAALKKPGLYPVGGVNGLALRVTAKRGKDAEGVARSWVLRLATGGIRISSNGKPFAERRDFGLGGYPDVSLSEARQRAAELRQQFRAGIDPVEQRKAERAERLAQIAKVRTFEEVARECFKVRESEFRNPKHAAQWIGTLETYAFPTIGRLPVAEISTAHIVELLSPIWTTKHETATRVRQRIGTVIDYATAAELRSGPNPADMKGNLRELLPKSAAVRKKAGGKKHHPRVPVDGMTAFMADLRTRTSISAVALEFAVLTAARSGEVRGATWGEFDLKARVWSLSAERMKADRPHKVPLSDAAVALLERLPRGSAADLVFPGFKGRELSDATLGKMIRDMHEAQTKAGGAGYLDPDQGRIATPHGTARSSFKDWSRRSTSRVMADGNRSSFPDEWAELALAHVNNDQTRAAYARDELLEERRELMQAWGEYLAGKTTAAGRLDTQQKP</sequence>
<evidence type="ECO:0000256" key="4">
    <source>
        <dbReference type="ARBA" id="ARBA00023172"/>
    </source>
</evidence>
<dbReference type="GO" id="GO:0006310">
    <property type="term" value="P:DNA recombination"/>
    <property type="evidence" value="ECO:0007669"/>
    <property type="project" value="UniProtKB-KW"/>
</dbReference>
<evidence type="ECO:0000256" key="1">
    <source>
        <dbReference type="ARBA" id="ARBA00008857"/>
    </source>
</evidence>
<evidence type="ECO:0000256" key="5">
    <source>
        <dbReference type="SAM" id="MobiDB-lite"/>
    </source>
</evidence>
<evidence type="ECO:0000313" key="7">
    <source>
        <dbReference type="EMBL" id="RHW22684.1"/>
    </source>
</evidence>
<dbReference type="InterPro" id="IPR011010">
    <property type="entry name" value="DNA_brk_join_enz"/>
</dbReference>
<protein>
    <submittedName>
        <fullName evidence="7">Integrase</fullName>
    </submittedName>
</protein>
<dbReference type="Pfam" id="PF00589">
    <property type="entry name" value="Phage_integrase"/>
    <property type="match status" value="1"/>
</dbReference>
<dbReference type="Pfam" id="PF22022">
    <property type="entry name" value="Phage_int_M"/>
    <property type="match status" value="1"/>
</dbReference>
<keyword evidence="4" id="KW-0233">DNA recombination</keyword>